<gene>
    <name evidence="1" type="ORF">RYS15_21455</name>
</gene>
<organism evidence="1 2">
    <name type="scientific">Marinobacter xestospongiae</name>
    <dbReference type="NCBI Taxonomy" id="994319"/>
    <lineage>
        <taxon>Bacteria</taxon>
        <taxon>Pseudomonadati</taxon>
        <taxon>Pseudomonadota</taxon>
        <taxon>Gammaproteobacteria</taxon>
        <taxon>Pseudomonadales</taxon>
        <taxon>Marinobacteraceae</taxon>
        <taxon>Marinobacter</taxon>
    </lineage>
</organism>
<evidence type="ECO:0000313" key="1">
    <source>
        <dbReference type="EMBL" id="MDV2081254.1"/>
    </source>
</evidence>
<dbReference type="Proteomes" id="UP001269819">
    <property type="component" value="Unassembled WGS sequence"/>
</dbReference>
<evidence type="ECO:0000313" key="2">
    <source>
        <dbReference type="Proteomes" id="UP001269819"/>
    </source>
</evidence>
<keyword evidence="2" id="KW-1185">Reference proteome</keyword>
<dbReference type="RefSeq" id="WP_316975521.1">
    <property type="nucleotide sequence ID" value="NZ_JAWIIJ010000053.1"/>
</dbReference>
<dbReference type="EMBL" id="JAWIIJ010000053">
    <property type="protein sequence ID" value="MDV2081254.1"/>
    <property type="molecule type" value="Genomic_DNA"/>
</dbReference>
<name>A0ABU3W3Z1_9GAMM</name>
<sequence length="178" mass="20045">MSEMNLAFRVTFMNLESAVACKHFIRAWRDGKQSLGELSTAFSDRLPEALALAERLEEAFPDGLTSTTITFEGNRHTIFYYSIGGHDGIEKQNLCRLLCGWLANMDAVTQVVQRESGDNDAFTVYQDGSMEELCIFEDGRLIDWLLAQSDEILPVSIYDLPVLFLKYQGDLQAAMEAE</sequence>
<reference evidence="1 2" key="1">
    <citation type="submission" date="2023-10" db="EMBL/GenBank/DDBJ databases">
        <title>Characteristics and mechanism of a salt-tolerant marine origin heterotrophic nitrifying- aerobic denitrifying bacteria Marinobacter xestospongiae HN1.</title>
        <authorList>
            <person name="Qi R."/>
        </authorList>
    </citation>
    <scope>NUCLEOTIDE SEQUENCE [LARGE SCALE GENOMIC DNA]</scope>
    <source>
        <strain evidence="1 2">HN1</strain>
    </source>
</reference>
<comment type="caution">
    <text evidence="1">The sequence shown here is derived from an EMBL/GenBank/DDBJ whole genome shotgun (WGS) entry which is preliminary data.</text>
</comment>
<accession>A0ABU3W3Z1</accession>
<proteinExistence type="predicted"/>
<protein>
    <submittedName>
        <fullName evidence="1">Uncharacterized protein</fullName>
    </submittedName>
</protein>